<reference evidence="2" key="1">
    <citation type="submission" date="2023-06" db="EMBL/GenBank/DDBJ databases">
        <title>Genome-scale phylogeny and comparative genomics of the fungal order Sordariales.</title>
        <authorList>
            <consortium name="Lawrence Berkeley National Laboratory"/>
            <person name="Hensen N."/>
            <person name="Bonometti L."/>
            <person name="Westerberg I."/>
            <person name="Brannstrom I.O."/>
            <person name="Guillou S."/>
            <person name="Cros-Aarteil S."/>
            <person name="Calhoun S."/>
            <person name="Haridas S."/>
            <person name="Kuo A."/>
            <person name="Mondo S."/>
            <person name="Pangilinan J."/>
            <person name="Riley R."/>
            <person name="Labutti K."/>
            <person name="Andreopoulos B."/>
            <person name="Lipzen A."/>
            <person name="Chen C."/>
            <person name="Yanf M."/>
            <person name="Daum C."/>
            <person name="Ng V."/>
            <person name="Clum A."/>
            <person name="Steindorff A."/>
            <person name="Ohm R."/>
            <person name="Martin F."/>
            <person name="Silar P."/>
            <person name="Natvig D."/>
            <person name="Lalanne C."/>
            <person name="Gautier V."/>
            <person name="Ament-Velasquez S.L."/>
            <person name="Kruys A."/>
            <person name="Hutchinson M.I."/>
            <person name="Powell A.J."/>
            <person name="Barry K."/>
            <person name="Miller A.N."/>
            <person name="Grigoriev I.V."/>
            <person name="Debuchy R."/>
            <person name="Gladieux P."/>
            <person name="Thoren M.H."/>
            <person name="Johannesson H."/>
        </authorList>
    </citation>
    <scope>NUCLEOTIDE SEQUENCE</scope>
    <source>
        <strain evidence="2">CBS 606.72</strain>
    </source>
</reference>
<protein>
    <submittedName>
        <fullName evidence="2">NUDIX hydrolase domain-like protein</fullName>
    </submittedName>
</protein>
<dbReference type="Gene3D" id="3.90.79.10">
    <property type="entry name" value="Nucleoside Triphosphate Pyrophosphohydrolase"/>
    <property type="match status" value="1"/>
</dbReference>
<dbReference type="InterPro" id="IPR015797">
    <property type="entry name" value="NUDIX_hydrolase-like_dom_sf"/>
</dbReference>
<evidence type="ECO:0000313" key="3">
    <source>
        <dbReference type="Proteomes" id="UP001175000"/>
    </source>
</evidence>
<comment type="caution">
    <text evidence="2">The sequence shown here is derived from an EMBL/GenBank/DDBJ whole genome shotgun (WGS) entry which is preliminary data.</text>
</comment>
<dbReference type="EMBL" id="JAULSU010000004">
    <property type="protein sequence ID" value="KAK0619116.1"/>
    <property type="molecule type" value="Genomic_DNA"/>
</dbReference>
<dbReference type="AlphaFoldDB" id="A0AA40BYX9"/>
<evidence type="ECO:0000313" key="2">
    <source>
        <dbReference type="EMBL" id="KAK0619116.1"/>
    </source>
</evidence>
<dbReference type="PANTHER" id="PTHR43736">
    <property type="entry name" value="ADP-RIBOSE PYROPHOSPHATASE"/>
    <property type="match status" value="1"/>
</dbReference>
<keyword evidence="2" id="KW-0378">Hydrolase</keyword>
<proteinExistence type="predicted"/>
<dbReference type="SUPFAM" id="SSF55811">
    <property type="entry name" value="Nudix"/>
    <property type="match status" value="1"/>
</dbReference>
<dbReference type="PANTHER" id="PTHR43736:SF1">
    <property type="entry name" value="DIHYDRONEOPTERIN TRIPHOSPHATE DIPHOSPHATASE"/>
    <property type="match status" value="1"/>
</dbReference>
<dbReference type="InterPro" id="IPR000086">
    <property type="entry name" value="NUDIX_hydrolase_dom"/>
</dbReference>
<name>A0AA40BYX9_9PEZI</name>
<feature type="domain" description="Nudix hydrolase" evidence="1">
    <location>
        <begin position="49"/>
        <end position="190"/>
    </location>
</feature>
<gene>
    <name evidence="2" type="ORF">B0T14DRAFT_429437</name>
</gene>
<sequence length="201" mass="22988">MTAPKQQTVWRPESTTRRPFPITHLTFDPSLTPWSVPAQEWIKSHRLELDKLCTNVAVFDEKGQLLLVQRANHDYWMPGKWEIPGGSAEVEDKNVLFSAARELWEETGLVATGIKRLIADGEVPEMGYVFRDEIRGIRFCRFSFEVEVESCQGVVLDVTEHQAFVWASREEVEKGMVGEMEIPVTDPPMRELILAAFNRGQ</sequence>
<dbReference type="CDD" id="cd02883">
    <property type="entry name" value="NUDIX_Hydrolase"/>
    <property type="match status" value="1"/>
</dbReference>
<keyword evidence="3" id="KW-1185">Reference proteome</keyword>
<dbReference type="PROSITE" id="PS51462">
    <property type="entry name" value="NUDIX"/>
    <property type="match status" value="1"/>
</dbReference>
<accession>A0AA40BYX9</accession>
<dbReference type="Pfam" id="PF00293">
    <property type="entry name" value="NUDIX"/>
    <property type="match status" value="1"/>
</dbReference>
<evidence type="ECO:0000259" key="1">
    <source>
        <dbReference type="PROSITE" id="PS51462"/>
    </source>
</evidence>
<organism evidence="2 3">
    <name type="scientific">Immersiella caudata</name>
    <dbReference type="NCBI Taxonomy" id="314043"/>
    <lineage>
        <taxon>Eukaryota</taxon>
        <taxon>Fungi</taxon>
        <taxon>Dikarya</taxon>
        <taxon>Ascomycota</taxon>
        <taxon>Pezizomycotina</taxon>
        <taxon>Sordariomycetes</taxon>
        <taxon>Sordariomycetidae</taxon>
        <taxon>Sordariales</taxon>
        <taxon>Lasiosphaeriaceae</taxon>
        <taxon>Immersiella</taxon>
    </lineage>
</organism>
<dbReference type="GO" id="GO:0016787">
    <property type="term" value="F:hydrolase activity"/>
    <property type="evidence" value="ECO:0007669"/>
    <property type="project" value="UniProtKB-KW"/>
</dbReference>
<dbReference type="Proteomes" id="UP001175000">
    <property type="component" value="Unassembled WGS sequence"/>
</dbReference>